<comment type="caution">
    <text evidence="1">The sequence shown here is derived from an EMBL/GenBank/DDBJ whole genome shotgun (WGS) entry which is preliminary data.</text>
</comment>
<dbReference type="SFLD" id="SFLDS00003">
    <property type="entry name" value="Haloacid_Dehalogenase"/>
    <property type="match status" value="1"/>
</dbReference>
<name>A0A554VR26_9FLAO</name>
<dbReference type="GO" id="GO:0008253">
    <property type="term" value="F:5'-nucleotidase activity"/>
    <property type="evidence" value="ECO:0007669"/>
    <property type="project" value="InterPro"/>
</dbReference>
<evidence type="ECO:0000313" key="1">
    <source>
        <dbReference type="EMBL" id="TSE11078.1"/>
    </source>
</evidence>
<dbReference type="AlphaFoldDB" id="A0A554VR26"/>
<sequence length="228" mass="27103">MKNKIEHIFFDLDHTLWDFDRNSLLAFKLIFEKFDIDIDINIFLKTYQPINMKYWKLYREERVNKEELRRARLIEAFMCFEKNFSIGVIDDISEDYINFLPLHNYLIDGTQDLLEYLNPKYELHIITNGFEEVQNQKLLNSGIRHYFNTITNSEETGVKKPNPFIFEQAIQKSGAKFDNSIMIGDNYEADIKGAEAVGLDTICFNYHKEELPFQNIQVSELKEIKNYL</sequence>
<organism evidence="1 2">
    <name type="scientific">Aquimarina algiphila</name>
    <dbReference type="NCBI Taxonomy" id="2047982"/>
    <lineage>
        <taxon>Bacteria</taxon>
        <taxon>Pseudomonadati</taxon>
        <taxon>Bacteroidota</taxon>
        <taxon>Flavobacteriia</taxon>
        <taxon>Flavobacteriales</taxon>
        <taxon>Flavobacteriaceae</taxon>
        <taxon>Aquimarina</taxon>
    </lineage>
</organism>
<dbReference type="Pfam" id="PF00702">
    <property type="entry name" value="Hydrolase"/>
    <property type="match status" value="1"/>
</dbReference>
<dbReference type="InterPro" id="IPR052550">
    <property type="entry name" value="Pyrimidine_5'-ntase_YjjG"/>
</dbReference>
<dbReference type="EMBL" id="VLNR01000003">
    <property type="protein sequence ID" value="TSE11078.1"/>
    <property type="molecule type" value="Genomic_DNA"/>
</dbReference>
<dbReference type="InterPro" id="IPR011951">
    <property type="entry name" value="HAD-SF_hydro_IA_YjjG/PynA"/>
</dbReference>
<dbReference type="RefSeq" id="WP_109435192.1">
    <property type="nucleotide sequence ID" value="NZ_CANLFO010000018.1"/>
</dbReference>
<dbReference type="OrthoDB" id="9802350at2"/>
<keyword evidence="2" id="KW-1185">Reference proteome</keyword>
<dbReference type="NCBIfam" id="TIGR02254">
    <property type="entry name" value="YjjG_YfnB"/>
    <property type="match status" value="1"/>
</dbReference>
<gene>
    <name evidence="1" type="ORF">FOF46_02295</name>
</gene>
<dbReference type="SUPFAM" id="SSF56784">
    <property type="entry name" value="HAD-like"/>
    <property type="match status" value="1"/>
</dbReference>
<dbReference type="Gene3D" id="1.10.150.240">
    <property type="entry name" value="Putative phosphatase, domain 2"/>
    <property type="match status" value="1"/>
</dbReference>
<evidence type="ECO:0000313" key="2">
    <source>
        <dbReference type="Proteomes" id="UP000318833"/>
    </source>
</evidence>
<dbReference type="PANTHER" id="PTHR47478">
    <property type="match status" value="1"/>
</dbReference>
<dbReference type="InterPro" id="IPR023214">
    <property type="entry name" value="HAD_sf"/>
</dbReference>
<dbReference type="InterPro" id="IPR036412">
    <property type="entry name" value="HAD-like_sf"/>
</dbReference>
<dbReference type="InterPro" id="IPR006439">
    <property type="entry name" value="HAD-SF_hydro_IA"/>
</dbReference>
<dbReference type="Proteomes" id="UP000318833">
    <property type="component" value="Unassembled WGS sequence"/>
</dbReference>
<proteinExistence type="predicted"/>
<protein>
    <submittedName>
        <fullName evidence="1">Noncanonical pyrimidine nucleotidase, YjjG family</fullName>
    </submittedName>
</protein>
<accession>A0A554VR26</accession>
<dbReference type="InterPro" id="IPR023198">
    <property type="entry name" value="PGP-like_dom2"/>
</dbReference>
<dbReference type="SFLD" id="SFLDG01129">
    <property type="entry name" value="C1.5:_HAD__Beta-PGM__Phosphata"/>
    <property type="match status" value="1"/>
</dbReference>
<dbReference type="NCBIfam" id="TIGR01549">
    <property type="entry name" value="HAD-SF-IA-v1"/>
    <property type="match status" value="1"/>
</dbReference>
<dbReference type="PRINTS" id="PR00413">
    <property type="entry name" value="HADHALOGNASE"/>
</dbReference>
<reference evidence="1 2" key="1">
    <citation type="submission" date="2019-07" db="EMBL/GenBank/DDBJ databases">
        <title>The draft genome sequence of Aquimarina algiphila M91.</title>
        <authorList>
            <person name="Meng X."/>
        </authorList>
    </citation>
    <scope>NUCLEOTIDE SEQUENCE [LARGE SCALE GENOMIC DNA]</scope>
    <source>
        <strain evidence="1 2">M91</strain>
    </source>
</reference>
<dbReference type="Gene3D" id="3.40.50.1000">
    <property type="entry name" value="HAD superfamily/HAD-like"/>
    <property type="match status" value="1"/>
</dbReference>
<dbReference type="PANTHER" id="PTHR47478:SF1">
    <property type="entry name" value="PYRIMIDINE 5'-NUCLEOTIDASE YJJG"/>
    <property type="match status" value="1"/>
</dbReference>